<protein>
    <recommendedName>
        <fullName evidence="1">AAA domain-containing protein</fullName>
    </recommendedName>
</protein>
<evidence type="ECO:0000259" key="1">
    <source>
        <dbReference type="Pfam" id="PF13173"/>
    </source>
</evidence>
<sequence length="187" mass="21755">MINRPNYHQQLKPFINTPLIKVITGIRRSDKLTVMKLLRAELLSQGVAEAQIIHINFESFAFMVDLNLARYITGANSYLLSTKLSTYLAGRYVEIPIFTLSFNEFLAFKANHSAEKTQNPTTLFNEYLRKGGFPMVHTGNYELETAYKIVQDIYTLVILRDTVQRHKIRDVEVKYHFLFGMETNWQN</sequence>
<dbReference type="PANTHER" id="PTHR33295">
    <property type="entry name" value="ATPASE"/>
    <property type="match status" value="1"/>
</dbReference>
<gene>
    <name evidence="2" type="ORF">A4G16_06285</name>
</gene>
<dbReference type="Pfam" id="PF13173">
    <property type="entry name" value="AAA_14"/>
    <property type="match status" value="1"/>
</dbReference>
<accession>A0A6G8JIJ9</accession>
<reference evidence="2 3" key="1">
    <citation type="submission" date="2016-03" db="EMBL/GenBank/DDBJ databases">
        <authorList>
            <person name="Bojesen A.M."/>
            <person name="Planet P."/>
            <person name="Hansen M.J."/>
        </authorList>
    </citation>
    <scope>NUCLEOTIDE SEQUENCE [LARGE SCALE GENOMIC DNA]</scope>
    <source>
        <strain evidence="2 3">B 234/94</strain>
    </source>
</reference>
<dbReference type="KEGG" id="mgra:A4G16_06285"/>
<dbReference type="Proteomes" id="UP000501366">
    <property type="component" value="Chromosome"/>
</dbReference>
<dbReference type="InterPro" id="IPR041682">
    <property type="entry name" value="AAA_14"/>
</dbReference>
<dbReference type="AlphaFoldDB" id="A0A6G8JIJ9"/>
<dbReference type="EMBL" id="CP015030">
    <property type="protein sequence ID" value="QIM67005.1"/>
    <property type="molecule type" value="Genomic_DNA"/>
</dbReference>
<proteinExistence type="predicted"/>
<name>A0A6G8JIJ9_9PAST</name>
<evidence type="ECO:0000313" key="2">
    <source>
        <dbReference type="EMBL" id="QIM67005.1"/>
    </source>
</evidence>
<organism evidence="2 3">
    <name type="scientific">Mannheimia granulomatis</name>
    <dbReference type="NCBI Taxonomy" id="85402"/>
    <lineage>
        <taxon>Bacteria</taxon>
        <taxon>Pseudomonadati</taxon>
        <taxon>Pseudomonadota</taxon>
        <taxon>Gammaproteobacteria</taxon>
        <taxon>Pasteurellales</taxon>
        <taxon>Pasteurellaceae</taxon>
        <taxon>Mannheimia</taxon>
    </lineage>
</organism>
<dbReference type="PANTHER" id="PTHR33295:SF20">
    <property type="entry name" value="ATPASE"/>
    <property type="match status" value="1"/>
</dbReference>
<dbReference type="RefSeq" id="WP_237052357.1">
    <property type="nucleotide sequence ID" value="NZ_CP015030.1"/>
</dbReference>
<feature type="domain" description="AAA" evidence="1">
    <location>
        <begin position="68"/>
        <end position="106"/>
    </location>
</feature>
<evidence type="ECO:0000313" key="3">
    <source>
        <dbReference type="Proteomes" id="UP000501366"/>
    </source>
</evidence>